<dbReference type="InterPro" id="IPR004030">
    <property type="entry name" value="NOS_N"/>
</dbReference>
<evidence type="ECO:0000256" key="3">
    <source>
        <dbReference type="ARBA" id="ARBA00023002"/>
    </source>
</evidence>
<dbReference type="CDD" id="cd00575">
    <property type="entry name" value="NOS_oxygenase"/>
    <property type="match status" value="1"/>
</dbReference>
<evidence type="ECO:0000256" key="4">
    <source>
        <dbReference type="ARBA" id="ARBA00023004"/>
    </source>
</evidence>
<dbReference type="AlphaFoldDB" id="A0A852WAN1"/>
<dbReference type="InterPro" id="IPR050607">
    <property type="entry name" value="NOS"/>
</dbReference>
<keyword evidence="4" id="KW-0408">Iron</keyword>
<dbReference type="InterPro" id="IPR044943">
    <property type="entry name" value="NOS_dom_1"/>
</dbReference>
<dbReference type="EMBL" id="JACCCZ010000001">
    <property type="protein sequence ID" value="NYG02866.1"/>
    <property type="molecule type" value="Genomic_DNA"/>
</dbReference>
<evidence type="ECO:0000256" key="2">
    <source>
        <dbReference type="ARBA" id="ARBA00022723"/>
    </source>
</evidence>
<dbReference type="GO" id="GO:0046872">
    <property type="term" value="F:metal ion binding"/>
    <property type="evidence" value="ECO:0007669"/>
    <property type="project" value="UniProtKB-KW"/>
</dbReference>
<evidence type="ECO:0000256" key="5">
    <source>
        <dbReference type="SAM" id="MobiDB-lite"/>
    </source>
</evidence>
<dbReference type="Gene3D" id="3.90.1230.10">
    <property type="entry name" value="Nitric Oxide Synthase, Chain A, domain 3"/>
    <property type="match status" value="1"/>
</dbReference>
<name>A0A852WAN1_PSEA5</name>
<dbReference type="PANTHER" id="PTHR43410:SF1">
    <property type="entry name" value="NITRIC OXIDE SYNTHASE"/>
    <property type="match status" value="1"/>
</dbReference>
<gene>
    <name evidence="7" type="ORF">HDA37_003151</name>
</gene>
<dbReference type="PROSITE" id="PS60001">
    <property type="entry name" value="NOS"/>
    <property type="match status" value="1"/>
</dbReference>
<keyword evidence="3 7" id="KW-0560">Oxidoreductase</keyword>
<reference evidence="7 8" key="1">
    <citation type="submission" date="2020-07" db="EMBL/GenBank/DDBJ databases">
        <title>Sequencing the genomes of 1000 actinobacteria strains.</title>
        <authorList>
            <person name="Klenk H.-P."/>
        </authorList>
    </citation>
    <scope>NUCLEOTIDE SEQUENCE [LARGE SCALE GENOMIC DNA]</scope>
    <source>
        <strain evidence="7 8">DSM 44749</strain>
    </source>
</reference>
<evidence type="ECO:0000313" key="8">
    <source>
        <dbReference type="Proteomes" id="UP000549695"/>
    </source>
</evidence>
<evidence type="ECO:0000313" key="7">
    <source>
        <dbReference type="EMBL" id="NYG02866.1"/>
    </source>
</evidence>
<feature type="region of interest" description="Disordered" evidence="5">
    <location>
        <begin position="1"/>
        <end position="262"/>
    </location>
</feature>
<feature type="domain" description="Nitric oxide synthase (NOS)" evidence="6">
    <location>
        <begin position="323"/>
        <end position="330"/>
    </location>
</feature>
<dbReference type="InterPro" id="IPR044944">
    <property type="entry name" value="NOS_dom_3"/>
</dbReference>
<keyword evidence="8" id="KW-1185">Reference proteome</keyword>
<proteinExistence type="predicted"/>
<dbReference type="SUPFAM" id="SSF56512">
    <property type="entry name" value="Nitric oxide (NO) synthase oxygenase domain"/>
    <property type="match status" value="1"/>
</dbReference>
<feature type="compositionally biased region" description="Pro residues" evidence="5">
    <location>
        <begin position="26"/>
        <end position="44"/>
    </location>
</feature>
<dbReference type="Proteomes" id="UP000549695">
    <property type="component" value="Unassembled WGS sequence"/>
</dbReference>
<sequence length="630" mass="67516">MTTVEHGKNSHPAPAAPKRPVDRPPGFRPSPTPRPMTGPPPGAPSGPGQGPGPVSGESGAERSGRSVSMVPLVGPVEGPVQATTAVARPGVETTTVVDRSRVRQAPPREQGPSREQGQPREQGPGGSGPLRDPQAPAERATVATPLPERTTVATPVPGTAQATGTTPGSGTTPAPGSQRPAAGSREHVLNRVDGPGAATAVVRVAPPAENRTARPVEGRGAPSAGSRTAPPAEATGGCPVTGHGRSGGHPPPPGVADERDPAPVDPAVAEEFLRQVYAETEPGVPLPERLRQVRAEIDRVGTYTHTTHELVFGTRVAWRNSARCIGRLYWQSLQVRDLRHLHDPADIAQESVGHLRAATRGGKIRSTMTVFAPDAPGRPGPRIRNDQLVRYAGHRNPDGTVTGDPGQADFTDHVVGMGWPRPQPAGRFDVLPLLITGPDGRSRLFDVPPDAVHEVPLRHPEHPWFARLGLRWHSVPAISNMPLEIGGVVYPAAPFNGWYLDTEVGARNLADTDRYDLLPEIAKRLGLDTRSVRTMWRDRAMVELVRAVTYSFDADGVTMADHHSEAERFMTFLAKEEAAGRRCPADWSWIVPPMSGSQTPVFHRYYDEPDPDLRPAFLEPHGLRPRDDQG</sequence>
<dbReference type="InterPro" id="IPR044940">
    <property type="entry name" value="NOS_dom_2"/>
</dbReference>
<accession>A0A852WAN1</accession>
<organism evidence="7 8">
    <name type="scientific">Pseudonocardia alni</name>
    <name type="common">Amycolata alni</name>
    <dbReference type="NCBI Taxonomy" id="33907"/>
    <lineage>
        <taxon>Bacteria</taxon>
        <taxon>Bacillati</taxon>
        <taxon>Actinomycetota</taxon>
        <taxon>Actinomycetes</taxon>
        <taxon>Pseudonocardiales</taxon>
        <taxon>Pseudonocardiaceae</taxon>
        <taxon>Pseudonocardia</taxon>
    </lineage>
</organism>
<evidence type="ECO:0000259" key="6">
    <source>
        <dbReference type="PROSITE" id="PS60001"/>
    </source>
</evidence>
<keyword evidence="2" id="KW-0479">Metal-binding</keyword>
<dbReference type="Gene3D" id="3.90.340.10">
    <property type="entry name" value="Nitric Oxide Synthase, Chain A, domain 1"/>
    <property type="match status" value="1"/>
</dbReference>
<protein>
    <submittedName>
        <fullName evidence="7">Nitric-oxide synthase</fullName>
        <ecNumber evidence="7">1.14.14.47</ecNumber>
    </submittedName>
</protein>
<dbReference type="GO" id="GO:0004517">
    <property type="term" value="F:nitric-oxide synthase activity"/>
    <property type="evidence" value="ECO:0007669"/>
    <property type="project" value="InterPro"/>
</dbReference>
<dbReference type="InterPro" id="IPR036119">
    <property type="entry name" value="NOS_N_sf"/>
</dbReference>
<dbReference type="PANTHER" id="PTHR43410">
    <property type="entry name" value="NITRIC OXIDE SYNTHASE OXYGENASE"/>
    <property type="match status" value="1"/>
</dbReference>
<feature type="compositionally biased region" description="Low complexity" evidence="5">
    <location>
        <begin position="150"/>
        <end position="178"/>
    </location>
</feature>
<dbReference type="Gene3D" id="3.90.440.10">
    <property type="entry name" value="Nitric Oxide Synthase,Heme Domain,Chain A domain 2"/>
    <property type="match status" value="1"/>
</dbReference>
<comment type="caution">
    <text evidence="7">The sequence shown here is derived from an EMBL/GenBank/DDBJ whole genome shotgun (WGS) entry which is preliminary data.</text>
</comment>
<dbReference type="GO" id="GO:0006809">
    <property type="term" value="P:nitric oxide biosynthetic process"/>
    <property type="evidence" value="ECO:0007669"/>
    <property type="project" value="InterPro"/>
</dbReference>
<keyword evidence="1" id="KW-0349">Heme</keyword>
<evidence type="ECO:0000256" key="1">
    <source>
        <dbReference type="ARBA" id="ARBA00022617"/>
    </source>
</evidence>
<dbReference type="EC" id="1.14.14.47" evidence="7"/>
<feature type="compositionally biased region" description="Low complexity" evidence="5">
    <location>
        <begin position="195"/>
        <end position="208"/>
    </location>
</feature>
<dbReference type="Pfam" id="PF02898">
    <property type="entry name" value="NO_synthase"/>
    <property type="match status" value="1"/>
</dbReference>